<sequence length="448" mass="49753">MLKSTLKYLGSLRCTIWLLVALIGVLSIGFFLPQRSLVGKVAYQKWQQASPVLAQIDRALDLTAIFTAPVTLVLWGFFFLNLLLVMKQRIPLVLAKVNVDPEKALERHGKAPFSYTVELSEAALEGVPAALAAQGYQVHGDAGRFFAIKNRRSPLATLVFHLSFFLLLVGALILFYSRFTGFVDVAEHEPFLGELSRYNASPELPRSGGGPPEVKFLLESVRPEVSQGVATGIKIVLKDEAGVQHEVDINQPYKTGYASVLFNDLGISPLFVLQDAAGKEIDGAYVKLDVLKGKRDHFRMQGYEVAAWYYPDHVVVDGKDSSRSDEFKNPAFHLEVTREGRPVASGTVHPGEAVLLDNGLRLGFMEQNFWVRLLVTKEYGREFIYAGFVLALIALVWRLVYYRREITGVVRESASGKVLELGARGDFYQALAKDEFDRTVAALCGAHR</sequence>
<dbReference type="Pfam" id="PF05140">
    <property type="entry name" value="ResB"/>
    <property type="match status" value="1"/>
</dbReference>
<evidence type="ECO:0000256" key="2">
    <source>
        <dbReference type="ARBA" id="ARBA00022692"/>
    </source>
</evidence>
<evidence type="ECO:0000313" key="9">
    <source>
        <dbReference type="Proteomes" id="UP000568888"/>
    </source>
</evidence>
<keyword evidence="5 6" id="KW-0472">Membrane</keyword>
<dbReference type="Proteomes" id="UP000568888">
    <property type="component" value="Unassembled WGS sequence"/>
</dbReference>
<evidence type="ECO:0000256" key="3">
    <source>
        <dbReference type="ARBA" id="ARBA00022748"/>
    </source>
</evidence>
<feature type="transmembrane region" description="Helical" evidence="6">
    <location>
        <begin position="155"/>
        <end position="176"/>
    </location>
</feature>
<dbReference type="RefSeq" id="WP_183351147.1">
    <property type="nucleotide sequence ID" value="NZ_BLXY01000021.1"/>
</dbReference>
<comment type="caution">
    <text evidence="8">The sequence shown here is derived from an EMBL/GenBank/DDBJ whole genome shotgun (WGS) entry which is preliminary data.</text>
</comment>
<dbReference type="PANTHER" id="PTHR31566">
    <property type="entry name" value="CYTOCHROME C BIOGENESIS PROTEIN CCS1, CHLOROPLASTIC"/>
    <property type="match status" value="1"/>
</dbReference>
<keyword evidence="3" id="KW-0201">Cytochrome c-type biogenesis</keyword>
<evidence type="ECO:0000256" key="5">
    <source>
        <dbReference type="ARBA" id="ARBA00023136"/>
    </source>
</evidence>
<dbReference type="InterPro" id="IPR023494">
    <property type="entry name" value="Cyt_c_bgen_Ccs1/CcsB/ResB"/>
</dbReference>
<name>A0A6V8N366_9BACT</name>
<dbReference type="PANTHER" id="PTHR31566:SF0">
    <property type="entry name" value="CYTOCHROME C BIOGENESIS PROTEIN CCS1, CHLOROPLASTIC"/>
    <property type="match status" value="1"/>
</dbReference>
<evidence type="ECO:0000256" key="1">
    <source>
        <dbReference type="ARBA" id="ARBA00004141"/>
    </source>
</evidence>
<feature type="domain" description="ResB-like" evidence="7">
    <location>
        <begin position="12"/>
        <end position="436"/>
    </location>
</feature>
<evidence type="ECO:0000313" key="8">
    <source>
        <dbReference type="EMBL" id="GFO66297.1"/>
    </source>
</evidence>
<dbReference type="AlphaFoldDB" id="A0A6V8N366"/>
<dbReference type="InterPro" id="IPR007816">
    <property type="entry name" value="ResB-like_domain"/>
</dbReference>
<evidence type="ECO:0000256" key="4">
    <source>
        <dbReference type="ARBA" id="ARBA00022989"/>
    </source>
</evidence>
<organism evidence="8 9">
    <name type="scientific">Geomonas paludis</name>
    <dbReference type="NCBI Taxonomy" id="2740185"/>
    <lineage>
        <taxon>Bacteria</taxon>
        <taxon>Pseudomonadati</taxon>
        <taxon>Thermodesulfobacteriota</taxon>
        <taxon>Desulfuromonadia</taxon>
        <taxon>Geobacterales</taxon>
        <taxon>Geobacteraceae</taxon>
        <taxon>Geomonas</taxon>
    </lineage>
</organism>
<accession>A0A6V8N366</accession>
<evidence type="ECO:0000256" key="6">
    <source>
        <dbReference type="SAM" id="Phobius"/>
    </source>
</evidence>
<proteinExistence type="predicted"/>
<gene>
    <name evidence="8" type="ORF">GMPD_42160</name>
</gene>
<dbReference type="GO" id="GO:0017004">
    <property type="term" value="P:cytochrome complex assembly"/>
    <property type="evidence" value="ECO:0007669"/>
    <property type="project" value="UniProtKB-KW"/>
</dbReference>
<reference evidence="9" key="1">
    <citation type="submission" date="2020-06" db="EMBL/GenBank/DDBJ databases">
        <title>Draft genomic sequecing of Geomonas sp. Red736.</title>
        <authorList>
            <person name="Itoh H."/>
            <person name="Xu Z.X."/>
            <person name="Ushijima N."/>
            <person name="Masuda Y."/>
            <person name="Shiratori Y."/>
            <person name="Senoo K."/>
        </authorList>
    </citation>
    <scope>NUCLEOTIDE SEQUENCE [LARGE SCALE GENOMIC DNA]</scope>
    <source>
        <strain evidence="9">Red736</strain>
    </source>
</reference>
<dbReference type="GO" id="GO:0016020">
    <property type="term" value="C:membrane"/>
    <property type="evidence" value="ECO:0007669"/>
    <property type="project" value="UniProtKB-SubCell"/>
</dbReference>
<keyword evidence="2 6" id="KW-0812">Transmembrane</keyword>
<feature type="transmembrane region" description="Helical" evidence="6">
    <location>
        <begin position="383"/>
        <end position="401"/>
    </location>
</feature>
<feature type="transmembrane region" description="Helical" evidence="6">
    <location>
        <begin position="62"/>
        <end position="86"/>
    </location>
</feature>
<comment type="subcellular location">
    <subcellularLocation>
        <location evidence="1">Membrane</location>
        <topology evidence="1">Multi-pass membrane protein</topology>
    </subcellularLocation>
</comment>
<protein>
    <recommendedName>
        <fullName evidence="7">ResB-like domain-containing protein</fullName>
    </recommendedName>
</protein>
<evidence type="ECO:0000259" key="7">
    <source>
        <dbReference type="Pfam" id="PF05140"/>
    </source>
</evidence>
<dbReference type="EMBL" id="BLXY01000021">
    <property type="protein sequence ID" value="GFO66297.1"/>
    <property type="molecule type" value="Genomic_DNA"/>
</dbReference>
<keyword evidence="4 6" id="KW-1133">Transmembrane helix</keyword>
<feature type="transmembrane region" description="Helical" evidence="6">
    <location>
        <begin position="12"/>
        <end position="32"/>
    </location>
</feature>